<comment type="similarity">
    <text evidence="1">Belongs to the AHA1 family.</text>
</comment>
<feature type="domain" description="Activator of Hsp90 ATPase homologue 1/2-like C-terminal" evidence="2">
    <location>
        <begin position="27"/>
        <end position="157"/>
    </location>
</feature>
<gene>
    <name evidence="3" type="ORF">QO002_002951</name>
</gene>
<proteinExistence type="inferred from homology"/>
<protein>
    <submittedName>
        <fullName evidence="3">Uncharacterized protein YndB with AHSA1/START domain</fullName>
    </submittedName>
</protein>
<evidence type="ECO:0000256" key="1">
    <source>
        <dbReference type="ARBA" id="ARBA00006817"/>
    </source>
</evidence>
<sequence length="165" mass="18498">MVDNALKISAMNDCEIVMSRVFNAEQPLVFAAFTEPKLLKRWFFGPDGWSLKVCEIDLKVGGAFRYVWRKDADGTEMSMGGVYRELEAPRRIVHTEVFEMDWTCGETRVTTLFVPQDGRTTVTTTILYSSTGARDAVLKSPMESGVAAGYDRLERILPDMAAETV</sequence>
<evidence type="ECO:0000259" key="2">
    <source>
        <dbReference type="Pfam" id="PF08327"/>
    </source>
</evidence>
<evidence type="ECO:0000313" key="4">
    <source>
        <dbReference type="Proteomes" id="UP001230207"/>
    </source>
</evidence>
<dbReference type="Gene3D" id="3.30.530.20">
    <property type="match status" value="1"/>
</dbReference>
<dbReference type="Proteomes" id="UP001230207">
    <property type="component" value="Unassembled WGS sequence"/>
</dbReference>
<dbReference type="CDD" id="cd07826">
    <property type="entry name" value="SRPBCC_CalC_Aha1-like_9"/>
    <property type="match status" value="1"/>
</dbReference>
<keyword evidence="4" id="KW-1185">Reference proteome</keyword>
<dbReference type="EMBL" id="JAUSVF010000001">
    <property type="protein sequence ID" value="MDQ0320813.1"/>
    <property type="molecule type" value="Genomic_DNA"/>
</dbReference>
<name>A0ABU0BS76_9HYPH</name>
<reference evidence="3 4" key="1">
    <citation type="submission" date="2023-07" db="EMBL/GenBank/DDBJ databases">
        <title>Genomic Encyclopedia of Type Strains, Phase IV (KMG-IV): sequencing the most valuable type-strain genomes for metagenomic binning, comparative biology and taxonomic classification.</title>
        <authorList>
            <person name="Goeker M."/>
        </authorList>
    </citation>
    <scope>NUCLEOTIDE SEQUENCE [LARGE SCALE GENOMIC DNA]</scope>
    <source>
        <strain evidence="3 4">DSM 1112</strain>
    </source>
</reference>
<organism evidence="3 4">
    <name type="scientific">Pararhizobium capsulatum DSM 1112</name>
    <dbReference type="NCBI Taxonomy" id="1121113"/>
    <lineage>
        <taxon>Bacteria</taxon>
        <taxon>Pseudomonadati</taxon>
        <taxon>Pseudomonadota</taxon>
        <taxon>Alphaproteobacteria</taxon>
        <taxon>Hyphomicrobiales</taxon>
        <taxon>Rhizobiaceae</taxon>
        <taxon>Rhizobium/Agrobacterium group</taxon>
        <taxon>Pararhizobium</taxon>
    </lineage>
</organism>
<dbReference type="SUPFAM" id="SSF55961">
    <property type="entry name" value="Bet v1-like"/>
    <property type="match status" value="1"/>
</dbReference>
<dbReference type="InterPro" id="IPR013538">
    <property type="entry name" value="ASHA1/2-like_C"/>
</dbReference>
<accession>A0ABU0BS76</accession>
<comment type="caution">
    <text evidence="3">The sequence shown here is derived from an EMBL/GenBank/DDBJ whole genome shotgun (WGS) entry which is preliminary data.</text>
</comment>
<dbReference type="RefSeq" id="WP_307230898.1">
    <property type="nucleotide sequence ID" value="NZ_JAUSVF010000001.1"/>
</dbReference>
<evidence type="ECO:0000313" key="3">
    <source>
        <dbReference type="EMBL" id="MDQ0320813.1"/>
    </source>
</evidence>
<dbReference type="InterPro" id="IPR023393">
    <property type="entry name" value="START-like_dom_sf"/>
</dbReference>
<dbReference type="Pfam" id="PF08327">
    <property type="entry name" value="AHSA1"/>
    <property type="match status" value="1"/>
</dbReference>